<dbReference type="InterPro" id="IPR037523">
    <property type="entry name" value="VOC_core"/>
</dbReference>
<dbReference type="InterPro" id="IPR004360">
    <property type="entry name" value="Glyas_Fos-R_dOase_dom"/>
</dbReference>
<keyword evidence="3" id="KW-1185">Reference proteome</keyword>
<evidence type="ECO:0000259" key="1">
    <source>
        <dbReference type="PROSITE" id="PS51819"/>
    </source>
</evidence>
<dbReference type="SUPFAM" id="SSF54593">
    <property type="entry name" value="Glyoxalase/Bleomycin resistance protein/Dihydroxybiphenyl dioxygenase"/>
    <property type="match status" value="1"/>
</dbReference>
<sequence length="126" mass="13839">MSLHLALVSILVPTYAEGLAFFVGRPGFDLIEDSPQDGKRWVRVAPRGAQTQFLLAEAQGAQRDAIGNQGGGRVWLFLHTDDFTRDHAAFSAAGVVFEEAPRHEAYGTVAVFRDPFGNRWDLIQPG</sequence>
<dbReference type="Pfam" id="PF00903">
    <property type="entry name" value="Glyoxalase"/>
    <property type="match status" value="1"/>
</dbReference>
<dbReference type="GO" id="GO:0051213">
    <property type="term" value="F:dioxygenase activity"/>
    <property type="evidence" value="ECO:0007669"/>
    <property type="project" value="UniProtKB-KW"/>
</dbReference>
<keyword evidence="2" id="KW-0223">Dioxygenase</keyword>
<dbReference type="InterPro" id="IPR029068">
    <property type="entry name" value="Glyas_Bleomycin-R_OHBP_Dase"/>
</dbReference>
<dbReference type="RefSeq" id="WP_094023091.1">
    <property type="nucleotide sequence ID" value="NZ_FXYF01000016.1"/>
</dbReference>
<dbReference type="PROSITE" id="PS51819">
    <property type="entry name" value="VOC"/>
    <property type="match status" value="1"/>
</dbReference>
<reference evidence="2 3" key="1">
    <citation type="submission" date="2017-05" db="EMBL/GenBank/DDBJ databases">
        <authorList>
            <person name="Song R."/>
            <person name="Chenine A.L."/>
            <person name="Ruprecht R.M."/>
        </authorList>
    </citation>
    <scope>NUCLEOTIDE SEQUENCE [LARGE SCALE GENOMIC DNA]</scope>
    <source>
        <strain evidence="2 3">CECT 8898</strain>
    </source>
</reference>
<gene>
    <name evidence="2" type="ORF">MAA8898_04345</name>
</gene>
<keyword evidence="2" id="KW-0560">Oxidoreductase</keyword>
<dbReference type="PANTHER" id="PTHR36437:SF2">
    <property type="entry name" value="GLYOXALASE_BLEOMYCIN RESISTANCE PROTEIN_DIOXYGENASE"/>
    <property type="match status" value="1"/>
</dbReference>
<proteinExistence type="predicted"/>
<dbReference type="OrthoDB" id="9794917at2"/>
<evidence type="ECO:0000313" key="3">
    <source>
        <dbReference type="Proteomes" id="UP000207598"/>
    </source>
</evidence>
<accession>A0A238L598</accession>
<dbReference type="Gene3D" id="3.10.180.10">
    <property type="entry name" value="2,3-Dihydroxybiphenyl 1,2-Dioxygenase, domain 1"/>
    <property type="match status" value="1"/>
</dbReference>
<feature type="domain" description="VOC" evidence="1">
    <location>
        <begin position="4"/>
        <end position="125"/>
    </location>
</feature>
<name>A0A238L598_9RHOB</name>
<dbReference type="Proteomes" id="UP000207598">
    <property type="component" value="Unassembled WGS sequence"/>
</dbReference>
<dbReference type="EMBL" id="FXYF01000016">
    <property type="protein sequence ID" value="SMX49562.1"/>
    <property type="molecule type" value="Genomic_DNA"/>
</dbReference>
<dbReference type="PANTHER" id="PTHR36437">
    <property type="entry name" value="GLYOXALASE/BLEOMYCIN RESISTANCE PROTEIN/DIOXYGENASE"/>
    <property type="match status" value="1"/>
</dbReference>
<protein>
    <submittedName>
        <fullName evidence="2">Glyoxalase/Bleomycin resistance protein/Dioxygenase superfamily protein</fullName>
    </submittedName>
</protein>
<organism evidence="2 3">
    <name type="scientific">Maliponia aquimaris</name>
    <dbReference type="NCBI Taxonomy" id="1673631"/>
    <lineage>
        <taxon>Bacteria</taxon>
        <taxon>Pseudomonadati</taxon>
        <taxon>Pseudomonadota</taxon>
        <taxon>Alphaproteobacteria</taxon>
        <taxon>Rhodobacterales</taxon>
        <taxon>Paracoccaceae</taxon>
        <taxon>Maliponia</taxon>
    </lineage>
</organism>
<dbReference type="AlphaFoldDB" id="A0A238L598"/>
<evidence type="ECO:0000313" key="2">
    <source>
        <dbReference type="EMBL" id="SMX49562.1"/>
    </source>
</evidence>